<evidence type="ECO:0000256" key="1">
    <source>
        <dbReference type="SAM" id="Phobius"/>
    </source>
</evidence>
<sequence>MTNTTLRAARRFVLDNYVMHCALAFVACLLTWYTVTYFDTAHHAPDVRSEPIWSLAMRAVEVQLAEPFYYIFLIPVFTVALFLWSRVSRLVYLALTILVLLALLFGGADDHNVSIAVLGHNMVVGFIAAIHFVIAGTLRLWRRREP</sequence>
<feature type="transmembrane region" description="Helical" evidence="1">
    <location>
        <begin position="120"/>
        <end position="141"/>
    </location>
</feature>
<keyword evidence="1" id="KW-1133">Transmembrane helix</keyword>
<dbReference type="PROSITE" id="PS51257">
    <property type="entry name" value="PROKAR_LIPOPROTEIN"/>
    <property type="match status" value="1"/>
</dbReference>
<evidence type="ECO:0000313" key="3">
    <source>
        <dbReference type="Proteomes" id="UP000819052"/>
    </source>
</evidence>
<proteinExistence type="predicted"/>
<gene>
    <name evidence="2" type="ORF">F1609_27790</name>
</gene>
<feature type="transmembrane region" description="Helical" evidence="1">
    <location>
        <begin position="91"/>
        <end position="108"/>
    </location>
</feature>
<comment type="caution">
    <text evidence="2">The sequence shown here is derived from an EMBL/GenBank/DDBJ whole genome shotgun (WGS) entry which is preliminary data.</text>
</comment>
<dbReference type="Proteomes" id="UP000819052">
    <property type="component" value="Unassembled WGS sequence"/>
</dbReference>
<accession>A0ABX0MP19</accession>
<feature type="transmembrane region" description="Helical" evidence="1">
    <location>
        <begin position="12"/>
        <end position="35"/>
    </location>
</feature>
<evidence type="ECO:0000313" key="2">
    <source>
        <dbReference type="EMBL" id="NHZ43941.1"/>
    </source>
</evidence>
<dbReference type="EMBL" id="VVIW01000025">
    <property type="protein sequence ID" value="NHZ43941.1"/>
    <property type="molecule type" value="Genomic_DNA"/>
</dbReference>
<keyword evidence="1" id="KW-0812">Transmembrane</keyword>
<organism evidence="2 3">
    <name type="scientific">Massilia aquatica</name>
    <dbReference type="NCBI Taxonomy" id="2609000"/>
    <lineage>
        <taxon>Bacteria</taxon>
        <taxon>Pseudomonadati</taxon>
        <taxon>Pseudomonadota</taxon>
        <taxon>Betaproteobacteria</taxon>
        <taxon>Burkholderiales</taxon>
        <taxon>Oxalobacteraceae</taxon>
        <taxon>Telluria group</taxon>
        <taxon>Massilia</taxon>
    </lineage>
</organism>
<keyword evidence="1" id="KW-0472">Membrane</keyword>
<dbReference type="RefSeq" id="WP_167080192.1">
    <property type="nucleotide sequence ID" value="NZ_VVIW01000025.1"/>
</dbReference>
<reference evidence="2 3" key="1">
    <citation type="submission" date="2019-09" db="EMBL/GenBank/DDBJ databases">
        <title>Taxonomy of Antarctic Massilia spp.: description of Massilia rubra sp. nov., Massilia aquatica sp. nov., Massilia mucilaginosa sp. nov., Massilia frigida sp. nov. isolated from streams, lakes and regoliths.</title>
        <authorList>
            <person name="Holochova P."/>
            <person name="Sedlacek I."/>
            <person name="Kralova S."/>
            <person name="Maslanova I."/>
            <person name="Busse H.-J."/>
            <person name="Stankova E."/>
            <person name="Vrbovska V."/>
            <person name="Kovarovic V."/>
            <person name="Bartak M."/>
            <person name="Svec P."/>
            <person name="Pantucek R."/>
        </authorList>
    </citation>
    <scope>NUCLEOTIDE SEQUENCE [LARGE SCALE GENOMIC DNA]</scope>
    <source>
        <strain evidence="2 3">CCM 8693</strain>
    </source>
</reference>
<protein>
    <submittedName>
        <fullName evidence="2">Uncharacterized protein</fullName>
    </submittedName>
</protein>
<feature type="transmembrane region" description="Helical" evidence="1">
    <location>
        <begin position="67"/>
        <end position="84"/>
    </location>
</feature>
<keyword evidence="3" id="KW-1185">Reference proteome</keyword>
<name>A0ABX0MP19_9BURK</name>